<feature type="domain" description="Glucose-methanol-choline oxidoreductase N-terminal" evidence="5">
    <location>
        <begin position="86"/>
        <end position="109"/>
    </location>
</feature>
<dbReference type="Gene3D" id="3.50.50.60">
    <property type="entry name" value="FAD/NAD(P)-binding domain"/>
    <property type="match status" value="1"/>
</dbReference>
<dbReference type="Pfam" id="PF00732">
    <property type="entry name" value="GMC_oxred_N"/>
    <property type="match status" value="1"/>
</dbReference>
<keyword evidence="4" id="KW-0285">Flavoprotein</keyword>
<keyword evidence="8" id="KW-1185">Reference proteome</keyword>
<evidence type="ECO:0000256" key="1">
    <source>
        <dbReference type="ARBA" id="ARBA00001974"/>
    </source>
</evidence>
<feature type="binding site" evidence="3">
    <location>
        <position position="229"/>
    </location>
    <ligand>
        <name>FAD</name>
        <dbReference type="ChEBI" id="CHEBI:57692"/>
    </ligand>
</feature>
<dbReference type="PIRSF" id="PIRSF000137">
    <property type="entry name" value="Alcohol_oxidase"/>
    <property type="match status" value="1"/>
</dbReference>
<dbReference type="STRING" id="97359.A0A550CZR4"/>
<comment type="caution">
    <text evidence="7">The sequence shown here is derived from an EMBL/GenBank/DDBJ whole genome shotgun (WGS) entry which is preliminary data.</text>
</comment>
<dbReference type="PROSITE" id="PS00623">
    <property type="entry name" value="GMC_OXRED_1"/>
    <property type="match status" value="1"/>
</dbReference>
<dbReference type="InterPro" id="IPR000172">
    <property type="entry name" value="GMC_OxRdtase_N"/>
</dbReference>
<name>A0A550CZR4_9AGAR</name>
<dbReference type="PANTHER" id="PTHR11552:SF78">
    <property type="entry name" value="GLUCOSE-METHANOL-CHOLINE OXIDOREDUCTASE N-TERMINAL DOMAIN-CONTAINING PROTEIN"/>
    <property type="match status" value="1"/>
</dbReference>
<evidence type="ECO:0000256" key="2">
    <source>
        <dbReference type="ARBA" id="ARBA00010790"/>
    </source>
</evidence>
<proteinExistence type="inferred from homology"/>
<dbReference type="OrthoDB" id="269227at2759"/>
<dbReference type="PROSITE" id="PS00624">
    <property type="entry name" value="GMC_OXRED_2"/>
    <property type="match status" value="1"/>
</dbReference>
<sequence length="606" mass="65189">MASQTYDIVFAGGGTTACVAAGRLAAADPSLKILILEAGGQTKGLDAHILPYRYYSHLNLANGTISSTASVPSAAVGGRPAAVLSGRCVGGGSSVNGTMYARPSASDFDDWKNIYENAGWGSADLTPLFSKMETYQEQSDRTTHGCDGPLKISYGGHFDDVGKQFLDVAMAYDEERGQIDDLSDFHECNGYARWAKFIDKNTGTRSDVAHHYVYNNENRDLDIEPGRQVKRVLFKGSKAIGVEHVDVGATQVGGDQIVRTTYASRLVVLAAGAFGSPTILERSGVGNPELLSKLGVPVKVDLPGVGEDYQNHTALFPVSYASEQTDTQDGLIGGEPEELAKWLEMWHTEGKGLIAHNGIDAGIKMRPTEADLKVLGAPFEKKWQTYFKNAPDKAVMLIMTMAGLPTGDPASLPPRKYFVVGFILLYPSSRGSVHAGSAEDANAPHNFDAGFLTDEHGADLATMKWGYKKCREFARRMPLFRGEYLPMTPKFARGSDAEIKEAVEGPVAIDAPDIIYDAEDDRELEVFIKENVPSVWHSLGTCAMKPRVRGGVVDAALNVYGTECLKVADLSIAPANVRANTCSTAVVIGEKAAIIIGKELGLKLTL</sequence>
<reference evidence="7 8" key="1">
    <citation type="journal article" date="2019" name="New Phytol.">
        <title>Comparative genomics reveals unique wood-decay strategies and fruiting body development in the Schizophyllaceae.</title>
        <authorList>
            <person name="Almasi E."/>
            <person name="Sahu N."/>
            <person name="Krizsan K."/>
            <person name="Balint B."/>
            <person name="Kovacs G.M."/>
            <person name="Kiss B."/>
            <person name="Cseklye J."/>
            <person name="Drula E."/>
            <person name="Henrissat B."/>
            <person name="Nagy I."/>
            <person name="Chovatia M."/>
            <person name="Adam C."/>
            <person name="LaButti K."/>
            <person name="Lipzen A."/>
            <person name="Riley R."/>
            <person name="Grigoriev I.V."/>
            <person name="Nagy L.G."/>
        </authorList>
    </citation>
    <scope>NUCLEOTIDE SEQUENCE [LARGE SCALE GENOMIC DNA]</scope>
    <source>
        <strain evidence="7 8">NL-1724</strain>
    </source>
</reference>
<evidence type="ECO:0000259" key="5">
    <source>
        <dbReference type="PROSITE" id="PS00623"/>
    </source>
</evidence>
<dbReference type="InterPro" id="IPR012132">
    <property type="entry name" value="GMC_OxRdtase"/>
</dbReference>
<dbReference type="Pfam" id="PF05199">
    <property type="entry name" value="GMC_oxred_C"/>
    <property type="match status" value="1"/>
</dbReference>
<evidence type="ECO:0000256" key="3">
    <source>
        <dbReference type="PIRSR" id="PIRSR000137-2"/>
    </source>
</evidence>
<evidence type="ECO:0000259" key="6">
    <source>
        <dbReference type="PROSITE" id="PS00624"/>
    </source>
</evidence>
<accession>A0A550CZR4</accession>
<dbReference type="SUPFAM" id="SSF51905">
    <property type="entry name" value="FAD/NAD(P)-binding domain"/>
    <property type="match status" value="1"/>
</dbReference>
<feature type="binding site" evidence="3">
    <location>
        <begin position="15"/>
        <end position="16"/>
    </location>
    <ligand>
        <name>FAD</name>
        <dbReference type="ChEBI" id="CHEBI:57692"/>
    </ligand>
</feature>
<organism evidence="7 8">
    <name type="scientific">Schizophyllum amplum</name>
    <dbReference type="NCBI Taxonomy" id="97359"/>
    <lineage>
        <taxon>Eukaryota</taxon>
        <taxon>Fungi</taxon>
        <taxon>Dikarya</taxon>
        <taxon>Basidiomycota</taxon>
        <taxon>Agaricomycotina</taxon>
        <taxon>Agaricomycetes</taxon>
        <taxon>Agaricomycetidae</taxon>
        <taxon>Agaricales</taxon>
        <taxon>Schizophyllaceae</taxon>
        <taxon>Schizophyllum</taxon>
    </lineage>
</organism>
<evidence type="ECO:0000313" key="7">
    <source>
        <dbReference type="EMBL" id="TRM70282.1"/>
    </source>
</evidence>
<evidence type="ECO:0000256" key="4">
    <source>
        <dbReference type="RuleBase" id="RU003968"/>
    </source>
</evidence>
<comment type="cofactor">
    <cofactor evidence="1 3">
        <name>FAD</name>
        <dbReference type="ChEBI" id="CHEBI:57692"/>
    </cofactor>
</comment>
<dbReference type="SUPFAM" id="SSF54373">
    <property type="entry name" value="FAD-linked reductases, C-terminal domain"/>
    <property type="match status" value="1"/>
</dbReference>
<keyword evidence="3 4" id="KW-0274">FAD</keyword>
<dbReference type="AlphaFoldDB" id="A0A550CZR4"/>
<dbReference type="PANTHER" id="PTHR11552">
    <property type="entry name" value="GLUCOSE-METHANOL-CHOLINE GMC OXIDOREDUCTASE"/>
    <property type="match status" value="1"/>
</dbReference>
<dbReference type="GO" id="GO:0050660">
    <property type="term" value="F:flavin adenine dinucleotide binding"/>
    <property type="evidence" value="ECO:0007669"/>
    <property type="project" value="InterPro"/>
</dbReference>
<dbReference type="Proteomes" id="UP000320762">
    <property type="component" value="Unassembled WGS sequence"/>
</dbReference>
<dbReference type="InterPro" id="IPR036188">
    <property type="entry name" value="FAD/NAD-bd_sf"/>
</dbReference>
<protein>
    <submittedName>
        <fullName evidence="7">Alcohol oxidase-like protein</fullName>
    </submittedName>
</protein>
<feature type="binding site" evidence="3">
    <location>
        <begin position="536"/>
        <end position="537"/>
    </location>
    <ligand>
        <name>FAD</name>
        <dbReference type="ChEBI" id="CHEBI:57692"/>
    </ligand>
</feature>
<gene>
    <name evidence="7" type="ORF">BD626DRAFT_476916</name>
</gene>
<dbReference type="EMBL" id="VDMD01000001">
    <property type="protein sequence ID" value="TRM70282.1"/>
    <property type="molecule type" value="Genomic_DNA"/>
</dbReference>
<feature type="domain" description="Glucose-methanol-choline oxidoreductase N-terminal" evidence="6">
    <location>
        <begin position="272"/>
        <end position="286"/>
    </location>
</feature>
<dbReference type="Gene3D" id="3.30.560.10">
    <property type="entry name" value="Glucose Oxidase, domain 3"/>
    <property type="match status" value="1"/>
</dbReference>
<evidence type="ECO:0000313" key="8">
    <source>
        <dbReference type="Proteomes" id="UP000320762"/>
    </source>
</evidence>
<dbReference type="GO" id="GO:0016614">
    <property type="term" value="F:oxidoreductase activity, acting on CH-OH group of donors"/>
    <property type="evidence" value="ECO:0007669"/>
    <property type="project" value="InterPro"/>
</dbReference>
<dbReference type="InterPro" id="IPR007867">
    <property type="entry name" value="GMC_OxRtase_C"/>
</dbReference>
<comment type="similarity">
    <text evidence="2 4">Belongs to the GMC oxidoreductase family.</text>
</comment>